<evidence type="ECO:0000313" key="9">
    <source>
        <dbReference type="Proteomes" id="UP001172756"/>
    </source>
</evidence>
<evidence type="ECO:0000313" key="8">
    <source>
        <dbReference type="EMBL" id="MDN4483518.1"/>
    </source>
</evidence>
<dbReference type="HAMAP" id="MF_01023">
    <property type="entry name" value="HisC_aminotrans_2"/>
    <property type="match status" value="1"/>
</dbReference>
<dbReference type="InterPro" id="IPR005861">
    <property type="entry name" value="HisP_aminotrans"/>
</dbReference>
<dbReference type="PANTHER" id="PTHR43643:SF3">
    <property type="entry name" value="HISTIDINOL-PHOSPHATE AMINOTRANSFERASE"/>
    <property type="match status" value="1"/>
</dbReference>
<keyword evidence="3 6" id="KW-0032">Aminotransferase</keyword>
<dbReference type="InterPro" id="IPR015421">
    <property type="entry name" value="PyrdxlP-dep_Trfase_major"/>
</dbReference>
<dbReference type="RefSeq" id="WP_301160358.1">
    <property type="nucleotide sequence ID" value="NZ_JAUHQB010000004.1"/>
</dbReference>
<evidence type="ECO:0000256" key="2">
    <source>
        <dbReference type="ARBA" id="ARBA00011738"/>
    </source>
</evidence>
<dbReference type="Gene3D" id="3.90.1150.10">
    <property type="entry name" value="Aspartate Aminotransferase, domain 1"/>
    <property type="match status" value="1"/>
</dbReference>
<dbReference type="InterPro" id="IPR024892">
    <property type="entry name" value="ArAT"/>
</dbReference>
<dbReference type="InterPro" id="IPR015424">
    <property type="entry name" value="PyrdxlP-dep_Trfase"/>
</dbReference>
<dbReference type="InterPro" id="IPR004839">
    <property type="entry name" value="Aminotransferase_I/II_large"/>
</dbReference>
<dbReference type="HAMAP" id="MF_01513">
    <property type="entry name" value="Phe_aminotrans_2"/>
    <property type="match status" value="1"/>
</dbReference>
<dbReference type="NCBIfam" id="NF002878">
    <property type="entry name" value="PRK03321.1"/>
    <property type="match status" value="1"/>
</dbReference>
<dbReference type="GO" id="GO:0030170">
    <property type="term" value="F:pyridoxal phosphate binding"/>
    <property type="evidence" value="ECO:0007669"/>
    <property type="project" value="UniProtKB-UniRule"/>
</dbReference>
<evidence type="ECO:0000256" key="6">
    <source>
        <dbReference type="HAMAP-Rule" id="MF_01513"/>
    </source>
</evidence>
<organism evidence="8 9">
    <name type="scientific">Demequina lignilytica</name>
    <dbReference type="NCBI Taxonomy" id="3051663"/>
    <lineage>
        <taxon>Bacteria</taxon>
        <taxon>Bacillati</taxon>
        <taxon>Actinomycetota</taxon>
        <taxon>Actinomycetes</taxon>
        <taxon>Micrococcales</taxon>
        <taxon>Demequinaceae</taxon>
        <taxon>Demequina</taxon>
    </lineage>
</organism>
<dbReference type="EC" id="2.6.1.57" evidence="6"/>
<evidence type="ECO:0000256" key="4">
    <source>
        <dbReference type="ARBA" id="ARBA00022679"/>
    </source>
</evidence>
<dbReference type="Proteomes" id="UP001172756">
    <property type="component" value="Unassembled WGS sequence"/>
</dbReference>
<dbReference type="SUPFAM" id="SSF53383">
    <property type="entry name" value="PLP-dependent transferases"/>
    <property type="match status" value="1"/>
</dbReference>
<comment type="similarity">
    <text evidence="6">Belongs to the class-II pyridoxal-phosphate-dependent aminotransferase family.</text>
</comment>
<comment type="function">
    <text evidence="6">Aminotransferase that catalyzes the conversion of aromatic amino acids and 2-oxoglutarate into corresponding aromatic oxo acids and L-glutamate.</text>
</comment>
<evidence type="ECO:0000259" key="7">
    <source>
        <dbReference type="Pfam" id="PF00155"/>
    </source>
</evidence>
<keyword evidence="5 6" id="KW-0663">Pyridoxal phosphate</keyword>
<name>A0AB35MIB7_9MICO</name>
<feature type="modified residue" description="N6-(pyridoxal phosphate)lysine" evidence="6">
    <location>
        <position position="226"/>
    </location>
</feature>
<dbReference type="InterPro" id="IPR050106">
    <property type="entry name" value="HistidinolP_aminotransfase"/>
</dbReference>
<dbReference type="GO" id="GO:0004400">
    <property type="term" value="F:histidinol-phosphate transaminase activity"/>
    <property type="evidence" value="ECO:0007669"/>
    <property type="project" value="InterPro"/>
</dbReference>
<dbReference type="AlphaFoldDB" id="A0AB35MIB7"/>
<reference evidence="8 9" key="1">
    <citation type="submission" date="2023-06" db="EMBL/GenBank/DDBJ databases">
        <title>SYSU T0a273.</title>
        <authorList>
            <person name="Gao L."/>
            <person name="Fang B.-Z."/>
            <person name="Li W.-J."/>
        </authorList>
    </citation>
    <scope>NUCLEOTIDE SEQUENCE [LARGE SCALE GENOMIC DNA]</scope>
    <source>
        <strain evidence="8 9">SYSU T0a273</strain>
    </source>
</reference>
<dbReference type="PANTHER" id="PTHR43643">
    <property type="entry name" value="HISTIDINOL-PHOSPHATE AMINOTRANSFERASE 2"/>
    <property type="match status" value="1"/>
</dbReference>
<evidence type="ECO:0000256" key="3">
    <source>
        <dbReference type="ARBA" id="ARBA00022576"/>
    </source>
</evidence>
<dbReference type="PROSITE" id="PS00599">
    <property type="entry name" value="AA_TRANSFER_CLASS_2"/>
    <property type="match status" value="1"/>
</dbReference>
<comment type="caution">
    <text evidence="8">The sequence shown here is derived from an EMBL/GenBank/DDBJ whole genome shotgun (WGS) entry which is preliminary data.</text>
</comment>
<dbReference type="Gene3D" id="3.40.640.10">
    <property type="entry name" value="Type I PLP-dependent aspartate aminotransferase-like (Major domain)"/>
    <property type="match status" value="1"/>
</dbReference>
<comment type="catalytic activity">
    <reaction evidence="6">
        <text>an aromatic L-alpha-amino acid + 2-oxoglutarate = an aromatic oxo-acid + L-glutamate</text>
        <dbReference type="Rhea" id="RHEA:17533"/>
        <dbReference type="ChEBI" id="CHEBI:16810"/>
        <dbReference type="ChEBI" id="CHEBI:29985"/>
        <dbReference type="ChEBI" id="CHEBI:73309"/>
        <dbReference type="ChEBI" id="CHEBI:84824"/>
        <dbReference type="EC" id="2.6.1.57"/>
    </reaction>
</comment>
<evidence type="ECO:0000256" key="5">
    <source>
        <dbReference type="ARBA" id="ARBA00022898"/>
    </source>
</evidence>
<comment type="cofactor">
    <cofactor evidence="1 6">
        <name>pyridoxal 5'-phosphate</name>
        <dbReference type="ChEBI" id="CHEBI:597326"/>
    </cofactor>
</comment>
<evidence type="ECO:0000256" key="1">
    <source>
        <dbReference type="ARBA" id="ARBA00001933"/>
    </source>
</evidence>
<dbReference type="CDD" id="cd00609">
    <property type="entry name" value="AAT_like"/>
    <property type="match status" value="1"/>
</dbReference>
<protein>
    <recommendedName>
        <fullName evidence="6">Aromatic amino acid aminotransferase</fullName>
        <shortName evidence="6">ArAT</shortName>
        <ecNumber evidence="6">2.6.1.57</ecNumber>
    </recommendedName>
</protein>
<proteinExistence type="inferred from homology"/>
<dbReference type="GO" id="GO:0000105">
    <property type="term" value="P:L-histidine biosynthetic process"/>
    <property type="evidence" value="ECO:0007669"/>
    <property type="project" value="InterPro"/>
</dbReference>
<dbReference type="Pfam" id="PF00155">
    <property type="entry name" value="Aminotran_1_2"/>
    <property type="match status" value="1"/>
</dbReference>
<feature type="domain" description="Aminotransferase class I/classII large" evidence="7">
    <location>
        <begin position="35"/>
        <end position="357"/>
    </location>
</feature>
<dbReference type="InterPro" id="IPR015422">
    <property type="entry name" value="PyrdxlP-dep_Trfase_small"/>
</dbReference>
<sequence length="367" mass="37482">MPDTHDTALPTPLPAIAALPAYVPGARGSSAVPPVKLSSNESPDGPVVAVVDAAAAASEAIHRYPDMAATEITAAIAASLDRDPAEVVVGAGSVAVLAHLLQAYAGPGDEVIFAWRSFEAYPILTAVAGATAVKVPLTSEARHDLPAMAAAVTDATRVVMLCSPNNPTGPTISTAELEEFMAAVPTRVLVVLDEAYVEYVRAADAVSGPAVLDQYPNLVLLRTFSKAYALAGLRVGYAVGPAGLIAPIRACVTPFSVSGPAQAGALAALAARETYLERAAAVVVERERVAAALRADGWTVPDAQGNFVWLPVGAATLDLVAHLGASEPAILVRPFAGEGVRVTIGAPAENDALLARLGTWQGPRASA</sequence>
<accession>A0AB35MIB7</accession>
<dbReference type="InterPro" id="IPR001917">
    <property type="entry name" value="Aminotrans_II_pyridoxalP_BS"/>
</dbReference>
<keyword evidence="4 6" id="KW-0808">Transferase</keyword>
<dbReference type="EMBL" id="JAUHQB010000004">
    <property type="protein sequence ID" value="MDN4483518.1"/>
    <property type="molecule type" value="Genomic_DNA"/>
</dbReference>
<gene>
    <name evidence="6" type="primary">pat</name>
    <name evidence="8" type="ORF">QQ002_08215</name>
</gene>
<comment type="subunit">
    <text evidence="2 6">Homodimer.</text>
</comment>
<dbReference type="GO" id="GO:0008793">
    <property type="term" value="F:aromatic-amino-acid transaminase activity"/>
    <property type="evidence" value="ECO:0007669"/>
    <property type="project" value="UniProtKB-UniRule"/>
</dbReference>